<dbReference type="InterPro" id="IPR006614">
    <property type="entry name" value="Peroxin/Ferlin"/>
</dbReference>
<dbReference type="PANTHER" id="PTHR23250">
    <property type="entry name" value="DYSFERLIN-RELATED"/>
    <property type="match status" value="1"/>
</dbReference>
<dbReference type="InterPro" id="IPR010482">
    <property type="entry name" value="TECPR1-like_DysF"/>
</dbReference>
<name>A0A833T9B2_PHYIN</name>
<dbReference type="Pfam" id="PF06398">
    <property type="entry name" value="Pex24p"/>
    <property type="match status" value="1"/>
</dbReference>
<feature type="region of interest" description="Disordered" evidence="1">
    <location>
        <begin position="667"/>
        <end position="689"/>
    </location>
</feature>
<feature type="compositionally biased region" description="Basic and acidic residues" evidence="1">
    <location>
        <begin position="290"/>
        <end position="299"/>
    </location>
</feature>
<evidence type="ECO:0000313" key="3">
    <source>
        <dbReference type="EMBL" id="KAF4036341.1"/>
    </source>
</evidence>
<reference evidence="3" key="1">
    <citation type="submission" date="2020-04" db="EMBL/GenBank/DDBJ databases">
        <title>Hybrid Assembly of Korean Phytophthora infestans isolates.</title>
        <authorList>
            <person name="Prokchorchik M."/>
            <person name="Lee Y."/>
            <person name="Seo J."/>
            <person name="Cho J.-H."/>
            <person name="Park Y.-E."/>
            <person name="Jang D.-C."/>
            <person name="Im J.-S."/>
            <person name="Choi J.-G."/>
            <person name="Park H.-J."/>
            <person name="Lee G.-B."/>
            <person name="Lee Y.-G."/>
            <person name="Hong S.-Y."/>
            <person name="Cho K."/>
            <person name="Sohn K.H."/>
        </authorList>
    </citation>
    <scope>NUCLEOTIDE SEQUENCE</scope>
    <source>
        <strain evidence="3">KR_1_A1</strain>
    </source>
</reference>
<proteinExistence type="predicted"/>
<dbReference type="EMBL" id="WSZM01000269">
    <property type="protein sequence ID" value="KAF4036341.1"/>
    <property type="molecule type" value="Genomic_DNA"/>
</dbReference>
<feature type="region of interest" description="Disordered" evidence="1">
    <location>
        <begin position="1092"/>
        <end position="1137"/>
    </location>
</feature>
<accession>A0A833T9B2</accession>
<sequence length="1285" mass="144131">MIEETDDWMKGEIRYKLCLKPSSTEMSAAATSSSAACKVLLTENTVSTELWLNADDEDEQMERWRSRLRAFYWAHDPRKVDRVVDILANHRGKEEAFLQRVHREFGVRDFSGEEAIDDIYEHQRYSYLSFSWGSSFPGHLLPTDRHQWSGLHGSPSSQTRTKVEPQLPVNWNWTSDWVVDKTSCKCDADGWVYALDFTMINYLVKKGEERSEPNATDYVRRRRWVRTRRRVLDDIPPTVLPGTATTIIKLESASSDEANNIVKWVVASNSGASPKSPNKNDVAETSILEELDKSSDSERPGCPTPPKTQPASSPPIQLEHFSMGLDKVAFDAAWKSAVQDLEQVYLWSKEQRAKTKQKWGVKKEKIKRQMHLLEKTIVSMQAVALEEEQKRQQERAQFPGSTRNKKQQDAMPSPTSKATPTEASMDSPTNAVNLAARMHCAQSKLDALRRFYWHPREKGYSLRFSIDGIFYGLRDFFVESFAGSYSIQISHQTNGAQGITPTCKISMKGHTVCCGKHVKVVGEKGTRIPKSIWDSMYMDSDFEASINLIYVEDIEDQSAVGQGRWEFLFSPEATYVELINFTRRVKGGMDLPEPMVRKLCSNVLSSLIRDLTLLYFPSELALAFNLPPAKLDLKGEIKITGLSIDHVMEKELKEMDLHAIREEQAKQKLREQAGQANGGDGNTTRPSSPIKDAASAAALMFSSLLTGSNKEMQAIAEVLHLSPPQFNLLIALKNSSLFPATYSFRSLASMCSYYKTFSVAEETMESKGDNDGERETQDERLRATWKRVLELVFIKKAQTEILSPKARSPKEMSSREKDSTVLQTQFELFDIDKLFDTIKRLSKKPASVQVSVKHFYSTLNALNVVEALTKLYERIVLGIDYSKPRTGADGFIYGIRLGRKATVHPAMAKAAAAAAASAAVNSDGEMHPVGSPPVLDLRRYRPAEVSFRTRVQAFSNFWQTLKKVIEFVRENVDDVSAELAGSVRGTGEDCELNGSFKDADYRGPLSMGLAVPPCFLGFYRAEMVTLGNDRVGMQVDVMLPSDAANTTADGTQQQTVKALEPVGRVMLADLSTEVLLDLDALIAREEERREQALSAAKKKKSASPKQTSAAGTTFKKPNHHSALSFSFGPSKTEGDDANVPLPSTPRALGQLNVSTSEFTKLHTTAKAGSFMLRLLSIADYLFTHYVQPHIMKAFPQHQVLFDTAKRNIMALLQSPKLELDFDIMARAFIHEDKSLMLTCCGSPLHPTPMTFKDEVNLLDIILQVDDLVNIWIDDRYPPYSNPLYF</sequence>
<evidence type="ECO:0000259" key="2">
    <source>
        <dbReference type="SMART" id="SM00694"/>
    </source>
</evidence>
<evidence type="ECO:0000313" key="4">
    <source>
        <dbReference type="Proteomes" id="UP000602510"/>
    </source>
</evidence>
<organism evidence="3 4">
    <name type="scientific">Phytophthora infestans</name>
    <name type="common">Potato late blight agent</name>
    <name type="synonym">Botrytis infestans</name>
    <dbReference type="NCBI Taxonomy" id="4787"/>
    <lineage>
        <taxon>Eukaryota</taxon>
        <taxon>Sar</taxon>
        <taxon>Stramenopiles</taxon>
        <taxon>Oomycota</taxon>
        <taxon>Peronosporomycetes</taxon>
        <taxon>Peronosporales</taxon>
        <taxon>Peronosporaceae</taxon>
        <taxon>Phytophthora</taxon>
    </lineage>
</organism>
<dbReference type="GO" id="GO:0098588">
    <property type="term" value="C:bounding membrane of organelle"/>
    <property type="evidence" value="ECO:0007669"/>
    <property type="project" value="UniProtKB-ARBA"/>
</dbReference>
<gene>
    <name evidence="3" type="ORF">GN244_ATG11608</name>
</gene>
<dbReference type="Proteomes" id="UP000602510">
    <property type="component" value="Unassembled WGS sequence"/>
</dbReference>
<feature type="domain" description="Peroxin/Ferlin" evidence="2">
    <location>
        <begin position="190"/>
        <end position="231"/>
    </location>
</feature>
<dbReference type="SMART" id="SM00694">
    <property type="entry name" value="DysFC"/>
    <property type="match status" value="1"/>
</dbReference>
<dbReference type="PANTHER" id="PTHR23250:SF1">
    <property type="entry name" value="TECTONIN BETA-PROPELLER REPEAT-CONTAINING PROTEIN 1"/>
    <property type="match status" value="1"/>
</dbReference>
<keyword evidence="4" id="KW-1185">Reference proteome</keyword>
<dbReference type="GO" id="GO:0005737">
    <property type="term" value="C:cytoplasm"/>
    <property type="evidence" value="ECO:0007669"/>
    <property type="project" value="UniProtKB-ARBA"/>
</dbReference>
<feature type="region of interest" description="Disordered" evidence="1">
    <location>
        <begin position="388"/>
        <end position="427"/>
    </location>
</feature>
<protein>
    <submittedName>
        <fullName evidence="3">Integral peroxisomal membrane peroxin</fullName>
    </submittedName>
</protein>
<comment type="caution">
    <text evidence="3">The sequence shown here is derived from an EMBL/GenBank/DDBJ whole genome shotgun (WGS) entry which is preliminary data.</text>
</comment>
<feature type="compositionally biased region" description="Polar residues" evidence="1">
    <location>
        <begin position="413"/>
        <end position="427"/>
    </location>
</feature>
<feature type="region of interest" description="Disordered" evidence="1">
    <location>
        <begin position="290"/>
        <end position="317"/>
    </location>
</feature>
<evidence type="ECO:0000256" key="1">
    <source>
        <dbReference type="SAM" id="MobiDB-lite"/>
    </source>
</evidence>
<dbReference type="InterPro" id="IPR051513">
    <property type="entry name" value="Tectonin_beta-prop"/>
</dbReference>